<keyword evidence="1" id="KW-0472">Membrane</keyword>
<feature type="transmembrane region" description="Helical" evidence="1">
    <location>
        <begin position="875"/>
        <end position="895"/>
    </location>
</feature>
<dbReference type="Gene3D" id="1.20.1640.10">
    <property type="entry name" value="Multidrug efflux transporter AcrB transmembrane domain"/>
    <property type="match status" value="2"/>
</dbReference>
<dbReference type="InterPro" id="IPR027463">
    <property type="entry name" value="AcrB_DN_DC_subdom"/>
</dbReference>
<feature type="transmembrane region" description="Helical" evidence="1">
    <location>
        <begin position="467"/>
        <end position="485"/>
    </location>
</feature>
<evidence type="ECO:0000256" key="1">
    <source>
        <dbReference type="SAM" id="Phobius"/>
    </source>
</evidence>
<dbReference type="SUPFAM" id="SSF82693">
    <property type="entry name" value="Multidrug efflux transporter AcrB pore domain, PN1, PN2, PC1 and PC2 subdomains"/>
    <property type="match status" value="3"/>
</dbReference>
<feature type="transmembrane region" description="Helical" evidence="1">
    <location>
        <begin position="12"/>
        <end position="33"/>
    </location>
</feature>
<feature type="transmembrane region" description="Helical" evidence="1">
    <location>
        <begin position="849"/>
        <end position="868"/>
    </location>
</feature>
<dbReference type="SUPFAM" id="SSF82866">
    <property type="entry name" value="Multidrug efflux transporter AcrB transmembrane domain"/>
    <property type="match status" value="2"/>
</dbReference>
<dbReference type="RefSeq" id="WP_308951961.1">
    <property type="nucleotide sequence ID" value="NZ_JARXHW010000053.1"/>
</dbReference>
<dbReference type="PANTHER" id="PTHR32063">
    <property type="match status" value="1"/>
</dbReference>
<dbReference type="Pfam" id="PF00873">
    <property type="entry name" value="ACR_tran"/>
    <property type="match status" value="1"/>
</dbReference>
<dbReference type="Gene3D" id="3.30.70.1430">
    <property type="entry name" value="Multidrug efflux transporter AcrB pore domain"/>
    <property type="match status" value="2"/>
</dbReference>
<comment type="caution">
    <text evidence="2">The sequence shown here is derived from an EMBL/GenBank/DDBJ whole genome shotgun (WGS) entry which is preliminary data.</text>
</comment>
<feature type="transmembrane region" description="Helical" evidence="1">
    <location>
        <begin position="915"/>
        <end position="941"/>
    </location>
</feature>
<evidence type="ECO:0000313" key="3">
    <source>
        <dbReference type="Proteomes" id="UP001225316"/>
    </source>
</evidence>
<dbReference type="Proteomes" id="UP001225316">
    <property type="component" value="Unassembled WGS sequence"/>
</dbReference>
<proteinExistence type="predicted"/>
<dbReference type="SUPFAM" id="SSF82714">
    <property type="entry name" value="Multidrug efflux transporter AcrB TolC docking domain, DN and DC subdomains"/>
    <property type="match status" value="2"/>
</dbReference>
<dbReference type="InterPro" id="IPR001036">
    <property type="entry name" value="Acrflvin-R"/>
</dbReference>
<dbReference type="Gene3D" id="3.30.70.1320">
    <property type="entry name" value="Multidrug efflux transporter AcrB pore domain like"/>
    <property type="match status" value="1"/>
</dbReference>
<gene>
    <name evidence="2" type="ORF">QEH52_16565</name>
</gene>
<name>A0ABU1AYB3_9BACT</name>
<feature type="transmembrane region" description="Helical" evidence="1">
    <location>
        <begin position="991"/>
        <end position="1017"/>
    </location>
</feature>
<organism evidence="2 3">
    <name type="scientific">Thalassobacterium maritimum</name>
    <dbReference type="NCBI Taxonomy" id="3041265"/>
    <lineage>
        <taxon>Bacteria</taxon>
        <taxon>Pseudomonadati</taxon>
        <taxon>Verrucomicrobiota</taxon>
        <taxon>Opitutia</taxon>
        <taxon>Puniceicoccales</taxon>
        <taxon>Coraliomargaritaceae</taxon>
        <taxon>Thalassobacterium</taxon>
    </lineage>
</organism>
<dbReference type="Gene3D" id="3.30.2090.10">
    <property type="entry name" value="Multidrug efflux transporter AcrB TolC docking domain, DN and DC subdomains"/>
    <property type="match status" value="2"/>
</dbReference>
<dbReference type="PRINTS" id="PR00702">
    <property type="entry name" value="ACRIFLAVINRP"/>
</dbReference>
<keyword evidence="1" id="KW-1133">Transmembrane helix</keyword>
<keyword evidence="3" id="KW-1185">Reference proteome</keyword>
<dbReference type="EMBL" id="JARXHW010000053">
    <property type="protein sequence ID" value="MDQ8209141.1"/>
    <property type="molecule type" value="Genomic_DNA"/>
</dbReference>
<feature type="transmembrane region" description="Helical" evidence="1">
    <location>
        <begin position="962"/>
        <end position="985"/>
    </location>
</feature>
<feature type="transmembrane region" description="Helical" evidence="1">
    <location>
        <begin position="338"/>
        <end position="357"/>
    </location>
</feature>
<feature type="transmembrane region" description="Helical" evidence="1">
    <location>
        <begin position="435"/>
        <end position="455"/>
    </location>
</feature>
<dbReference type="PANTHER" id="PTHR32063:SF14">
    <property type="entry name" value="BLL4319 PROTEIN"/>
    <property type="match status" value="1"/>
</dbReference>
<dbReference type="Gene3D" id="3.30.70.1440">
    <property type="entry name" value="Multidrug efflux transporter AcrB pore domain"/>
    <property type="match status" value="1"/>
</dbReference>
<keyword evidence="1" id="KW-0812">Transmembrane</keyword>
<protein>
    <submittedName>
        <fullName evidence="2">Efflux RND transporter permease subunit</fullName>
    </submittedName>
</protein>
<accession>A0ABU1AYB3</accession>
<sequence length="1039" mass="112822">MSAHKSFTDLYINRPILAIVVSMVIVIAGLQSYSKLTVRQYPQNENAIVTITTAYIGADADLVRGFITTPIERAVAAADGIDYIESTSSFGVSTIKVTLKLNYDGKRALSEISTKVDQARGDLPPEAEVPVLGIETADSQIGAAYLSFRSDILERNEVTDYLTRIVQPRLSAVPGVQRADILGAQNFAMRIWLKPDRLAAYGISPVQVNQAIAANNYLSAVGQTKGHYLTVSLTANTNLSSAEDFKQLVVAEKDGGLVRLSDVADVVLGSETYTEDVRFSGEQAVFMGIWVLPNANTLDVMAGVRDEMKRIQEELPQGMQAAIAYDSSEYIEDAVSEVYSTLIETLVIVVVVIFLFLGSLRAVAVPVIAIPISLIGGFFLMQVFGFSINLLTLLAIVLSVGLVVDDAIVIVENVERHLSEGKGRLEAALLAARELVGPVIATTLVLVAVYMPIALQGGLTGAYFKEFAMTLSGAIVISSIVALTLSPMMSSRFLRPNESERGFAGMISRQFEKVKSWYSKLLGMALSSRPWVYAIWIVLTLAAIPMFLMSPRELAPTEDQGFIFGVIDPPSNNSLDQTVHYSEQMFDILKETPEYDFTFQISNPSFGIAGMSLVPWSQRERTSIEVNQDVMARVGQITGVNVFMLTPPALPGAGDMPIEFVISSTYDAEQLLGYAQELVKRGMASGQFQFLTIDMRYDLPQSEIVFDRDKIASMGLSLQQVGQDLGAAIGGNYVNRFSIDGRSYKVIPQIKRESRLNPEQLTDIYTSGPGGELIPLSSIAHIENHVQPRSLNRFQQLNSVKISGMGTGTLDASLAYLETEADKILPAGFGYDYTGQSRQLRKEGGNKEFMQTFALAVLMIFLVLAAQFNSFRDPFIILLGSVPLAVFGASVFTFLKMPLPAPSFTDGWTTTFNIYTQVGLVTLVGLIAKNGILIVEFANALQRQGLAKLEAVHEASLTRLRPILMTTAATIFGHFPLTLVTGAGAEARNSIGLVLVGGLAIGTVFTLFVVPVIYMLIAAEHQGRVVKAVTAADLPETTA</sequence>
<reference evidence="2 3" key="1">
    <citation type="submission" date="2023-04" db="EMBL/GenBank/DDBJ databases">
        <title>A novel bacteria isolated from coastal sediment.</title>
        <authorList>
            <person name="Liu X.-J."/>
            <person name="Du Z.-J."/>
        </authorList>
    </citation>
    <scope>NUCLEOTIDE SEQUENCE [LARGE SCALE GENOMIC DNA]</scope>
    <source>
        <strain evidence="2 3">SDUM461003</strain>
    </source>
</reference>
<feature type="transmembrane region" description="Helical" evidence="1">
    <location>
        <begin position="530"/>
        <end position="549"/>
    </location>
</feature>
<evidence type="ECO:0000313" key="2">
    <source>
        <dbReference type="EMBL" id="MDQ8209141.1"/>
    </source>
</evidence>